<reference evidence="2" key="1">
    <citation type="journal article" date="2019" name="Int. J. Syst. Evol. Microbiol.">
        <title>The Global Catalogue of Microorganisms (GCM) 10K type strain sequencing project: providing services to taxonomists for standard genome sequencing and annotation.</title>
        <authorList>
            <consortium name="The Broad Institute Genomics Platform"/>
            <consortium name="The Broad Institute Genome Sequencing Center for Infectious Disease"/>
            <person name="Wu L."/>
            <person name="Ma J."/>
        </authorList>
    </citation>
    <scope>NUCLEOTIDE SEQUENCE [LARGE SCALE GENOMIC DNA]</scope>
    <source>
        <strain evidence="2">JCM 16112</strain>
    </source>
</reference>
<organism evidence="1 2">
    <name type="scientific">Algoriphagus jejuensis</name>
    <dbReference type="NCBI Taxonomy" id="419934"/>
    <lineage>
        <taxon>Bacteria</taxon>
        <taxon>Pseudomonadati</taxon>
        <taxon>Bacteroidota</taxon>
        <taxon>Cytophagia</taxon>
        <taxon>Cytophagales</taxon>
        <taxon>Cyclobacteriaceae</taxon>
        <taxon>Algoriphagus</taxon>
    </lineage>
</organism>
<protein>
    <submittedName>
        <fullName evidence="1">Uncharacterized protein</fullName>
    </submittedName>
</protein>
<dbReference type="RefSeq" id="WP_343850930.1">
    <property type="nucleotide sequence ID" value="NZ_BAAAFI010000008.1"/>
</dbReference>
<dbReference type="Proteomes" id="UP001500469">
    <property type="component" value="Unassembled WGS sequence"/>
</dbReference>
<proteinExistence type="predicted"/>
<evidence type="ECO:0000313" key="2">
    <source>
        <dbReference type="Proteomes" id="UP001500469"/>
    </source>
</evidence>
<keyword evidence="2" id="KW-1185">Reference proteome</keyword>
<sequence length="85" mass="10482">MVRTFYTFMEIIKLNDHNWEKAHFMLAHFMERGILKKENRGPEDIIYHVCGQLHDYQLLYDRMFNVPDRDSEPMRIKRKRIENPN</sequence>
<dbReference type="EMBL" id="BAAAFI010000008">
    <property type="protein sequence ID" value="GAA0878984.1"/>
    <property type="molecule type" value="Genomic_DNA"/>
</dbReference>
<gene>
    <name evidence="1" type="ORF">GCM10009119_19520</name>
</gene>
<comment type="caution">
    <text evidence="1">The sequence shown here is derived from an EMBL/GenBank/DDBJ whole genome shotgun (WGS) entry which is preliminary data.</text>
</comment>
<evidence type="ECO:0000313" key="1">
    <source>
        <dbReference type="EMBL" id="GAA0878984.1"/>
    </source>
</evidence>
<name>A0ABP3YDS8_9BACT</name>
<accession>A0ABP3YDS8</accession>